<dbReference type="InterPro" id="IPR005149">
    <property type="entry name" value="Tscrpt_reg_PadR_N"/>
</dbReference>
<gene>
    <name evidence="3" type="ORF">CE91St55_30260</name>
    <name evidence="4" type="ORF">GNE07_29300</name>
</gene>
<sequence length="174" mass="20311">MLEYIILGFLMRRKATGYDLKQYMAESTSYFFDASYGSIYPALKRLEEKKFLCSEEQVTGGKFKKLYSVTGEGRKHFLEWLKQPVHFSKTRLDHLVPFFFYDCLDAETAGRNLTQFIEEASSGLGELRAQQRELDSSCPECRHTYHYSVLVYGIRYYEMLIGWCMELAGQTPKP</sequence>
<dbReference type="Proteomes" id="UP001055091">
    <property type="component" value="Unassembled WGS sequence"/>
</dbReference>
<dbReference type="InterPro" id="IPR018309">
    <property type="entry name" value="Tscrpt_reg_PadR_C"/>
</dbReference>
<dbReference type="PANTHER" id="PTHR43252">
    <property type="entry name" value="TRANSCRIPTIONAL REGULATOR YQJI"/>
    <property type="match status" value="1"/>
</dbReference>
<feature type="domain" description="Transcription regulator PadR N-terminal" evidence="1">
    <location>
        <begin position="6"/>
        <end position="77"/>
    </location>
</feature>
<dbReference type="EMBL" id="BQNJ01000001">
    <property type="protein sequence ID" value="GKH01045.1"/>
    <property type="molecule type" value="Genomic_DNA"/>
</dbReference>
<evidence type="ECO:0000259" key="2">
    <source>
        <dbReference type="Pfam" id="PF10400"/>
    </source>
</evidence>
<dbReference type="Gene3D" id="6.10.140.190">
    <property type="match status" value="1"/>
</dbReference>
<reference evidence="4 5" key="1">
    <citation type="submission" date="2019-09" db="EMBL/GenBank/DDBJ databases">
        <title>Draft genome sequencing of Hungatella hathewayi 123Y-2.</title>
        <authorList>
            <person name="Lv Q."/>
            <person name="Li S."/>
        </authorList>
    </citation>
    <scope>NUCLEOTIDE SEQUENCE [LARGE SCALE GENOMIC DNA]</scope>
    <source>
        <strain evidence="4 5">123Y-2</strain>
    </source>
</reference>
<dbReference type="EMBL" id="WNME01000046">
    <property type="protein sequence ID" value="MUB67115.1"/>
    <property type="molecule type" value="Genomic_DNA"/>
</dbReference>
<dbReference type="Gene3D" id="1.10.10.10">
    <property type="entry name" value="Winged helix-like DNA-binding domain superfamily/Winged helix DNA-binding domain"/>
    <property type="match status" value="1"/>
</dbReference>
<dbReference type="Pfam" id="PF10400">
    <property type="entry name" value="Vir_act_alpha_C"/>
    <property type="match status" value="1"/>
</dbReference>
<evidence type="ECO:0000313" key="5">
    <source>
        <dbReference type="Proteomes" id="UP000434223"/>
    </source>
</evidence>
<feature type="domain" description="Transcription regulator PadR C-terminal" evidence="2">
    <location>
        <begin position="93"/>
        <end position="167"/>
    </location>
</feature>
<accession>A0A174XXF4</accession>
<organism evidence="4 5">
    <name type="scientific">Hungatella hathewayi</name>
    <dbReference type="NCBI Taxonomy" id="154046"/>
    <lineage>
        <taxon>Bacteria</taxon>
        <taxon>Bacillati</taxon>
        <taxon>Bacillota</taxon>
        <taxon>Clostridia</taxon>
        <taxon>Lachnospirales</taxon>
        <taxon>Lachnospiraceae</taxon>
        <taxon>Hungatella</taxon>
    </lineage>
</organism>
<dbReference type="Pfam" id="PF03551">
    <property type="entry name" value="PadR"/>
    <property type="match status" value="1"/>
</dbReference>
<dbReference type="InterPro" id="IPR036388">
    <property type="entry name" value="WH-like_DNA-bd_sf"/>
</dbReference>
<evidence type="ECO:0000259" key="1">
    <source>
        <dbReference type="Pfam" id="PF03551"/>
    </source>
</evidence>
<dbReference type="OrthoDB" id="9783723at2"/>
<evidence type="ECO:0000313" key="3">
    <source>
        <dbReference type="EMBL" id="GKH01045.1"/>
    </source>
</evidence>
<dbReference type="SUPFAM" id="SSF46785">
    <property type="entry name" value="Winged helix' DNA-binding domain"/>
    <property type="match status" value="1"/>
</dbReference>
<dbReference type="InterPro" id="IPR036390">
    <property type="entry name" value="WH_DNA-bd_sf"/>
</dbReference>
<reference evidence="3" key="2">
    <citation type="submission" date="2022-01" db="EMBL/GenBank/DDBJ databases">
        <title>Novel bile acid biosynthetic pathways are enriched in the microbiome of centenarians.</title>
        <authorList>
            <person name="Sato Y."/>
            <person name="Atarashi K."/>
            <person name="Plichta R.D."/>
            <person name="Arai Y."/>
            <person name="Sasajima S."/>
            <person name="Kearney M.S."/>
            <person name="Suda W."/>
            <person name="Takeshita K."/>
            <person name="Sasaki T."/>
            <person name="Okamoto S."/>
            <person name="Skelly N.A."/>
            <person name="Okamura Y."/>
            <person name="Vlamakis H."/>
            <person name="Li Y."/>
            <person name="Tanoue T."/>
            <person name="Takei H."/>
            <person name="Nittono H."/>
            <person name="Narushima S."/>
            <person name="Irie J."/>
            <person name="Itoh H."/>
            <person name="Moriya K."/>
            <person name="Sugiura Y."/>
            <person name="Suematsu M."/>
            <person name="Moritoki N."/>
            <person name="Shibata S."/>
            <person name="Littman R.D."/>
            <person name="Fischbach A.M."/>
            <person name="Uwamino Y."/>
            <person name="Inoue T."/>
            <person name="Honda A."/>
            <person name="Hattori M."/>
            <person name="Murai T."/>
            <person name="Xavier J.R."/>
            <person name="Hirose N."/>
            <person name="Honda K."/>
        </authorList>
    </citation>
    <scope>NUCLEOTIDE SEQUENCE</scope>
    <source>
        <strain evidence="3">CE91-St55</strain>
    </source>
</reference>
<dbReference type="AlphaFoldDB" id="A0A174XXF4"/>
<protein>
    <submittedName>
        <fullName evidence="4">PadR family transcriptional regulator</fullName>
    </submittedName>
</protein>
<dbReference type="Proteomes" id="UP000434223">
    <property type="component" value="Unassembled WGS sequence"/>
</dbReference>
<dbReference type="PANTHER" id="PTHR43252:SF6">
    <property type="entry name" value="NEGATIVE TRANSCRIPTION REGULATOR PADR"/>
    <property type="match status" value="1"/>
</dbReference>
<comment type="caution">
    <text evidence="4">The sequence shown here is derived from an EMBL/GenBank/DDBJ whole genome shotgun (WGS) entry which is preliminary data.</text>
</comment>
<dbReference type="RefSeq" id="WP_022030812.1">
    <property type="nucleotide sequence ID" value="NZ_BQNJ01000001.1"/>
</dbReference>
<name>A0A174XXF4_9FIRM</name>
<proteinExistence type="predicted"/>
<evidence type="ECO:0000313" key="4">
    <source>
        <dbReference type="EMBL" id="MUB67115.1"/>
    </source>
</evidence>